<dbReference type="RefSeq" id="WP_345039186.1">
    <property type="nucleotide sequence ID" value="NZ_BAABED010000001.1"/>
</dbReference>
<proteinExistence type="predicted"/>
<evidence type="ECO:0000313" key="2">
    <source>
        <dbReference type="Proteomes" id="UP001589536"/>
    </source>
</evidence>
<name>A0ABV5US24_9MICC</name>
<protein>
    <submittedName>
        <fullName evidence="1">Uncharacterized protein</fullName>
    </submittedName>
</protein>
<dbReference type="Proteomes" id="UP001589536">
    <property type="component" value="Unassembled WGS sequence"/>
</dbReference>
<reference evidence="1 2" key="1">
    <citation type="submission" date="2024-09" db="EMBL/GenBank/DDBJ databases">
        <authorList>
            <person name="Sun Q."/>
            <person name="Mori K."/>
        </authorList>
    </citation>
    <scope>NUCLEOTIDE SEQUENCE [LARGE SCALE GENOMIC DNA]</scope>
    <source>
        <strain evidence="1 2">JCM 13519</strain>
    </source>
</reference>
<gene>
    <name evidence="1" type="ORF">ACFFPI_12840</name>
</gene>
<dbReference type="EMBL" id="JBHMBH010000027">
    <property type="protein sequence ID" value="MFB9715004.1"/>
    <property type="molecule type" value="Genomic_DNA"/>
</dbReference>
<accession>A0ABV5US24</accession>
<evidence type="ECO:0000313" key="1">
    <source>
        <dbReference type="EMBL" id="MFB9715004.1"/>
    </source>
</evidence>
<organism evidence="1 2">
    <name type="scientific">Arthrobacter methylotrophus</name>
    <dbReference type="NCBI Taxonomy" id="121291"/>
    <lineage>
        <taxon>Bacteria</taxon>
        <taxon>Bacillati</taxon>
        <taxon>Actinomycetota</taxon>
        <taxon>Actinomycetes</taxon>
        <taxon>Micrococcales</taxon>
        <taxon>Micrococcaceae</taxon>
        <taxon>Arthrobacter</taxon>
    </lineage>
</organism>
<keyword evidence="2" id="KW-1185">Reference proteome</keyword>
<sequence>MEFIGVLAFIILIATIAASVSAVVRNGRGHSYQDRSEPWTARELPNNSCWTLRAF</sequence>
<comment type="caution">
    <text evidence="1">The sequence shown here is derived from an EMBL/GenBank/DDBJ whole genome shotgun (WGS) entry which is preliminary data.</text>
</comment>